<dbReference type="InterPro" id="IPR029063">
    <property type="entry name" value="SAM-dependent_MTases_sf"/>
</dbReference>
<dbReference type="PANTHER" id="PTHR13600">
    <property type="entry name" value="LEUCINE CARBOXYL METHYLTRANSFERASE"/>
    <property type="match status" value="1"/>
</dbReference>
<dbReference type="EMBL" id="HE806319">
    <property type="protein sequence ID" value="CCH60660.1"/>
    <property type="molecule type" value="Genomic_DNA"/>
</dbReference>
<comment type="catalytic activity">
    <reaction evidence="1 8">
        <text>[phosphatase 2A protein]-C-terminal L-leucine + S-adenosyl-L-methionine = [phosphatase 2A protein]-C-terminal L-leucine methyl ester + S-adenosyl-L-homocysteine</text>
        <dbReference type="Rhea" id="RHEA:48544"/>
        <dbReference type="Rhea" id="RHEA-COMP:12134"/>
        <dbReference type="Rhea" id="RHEA-COMP:12135"/>
        <dbReference type="ChEBI" id="CHEBI:57856"/>
        <dbReference type="ChEBI" id="CHEBI:59789"/>
        <dbReference type="ChEBI" id="CHEBI:90516"/>
        <dbReference type="ChEBI" id="CHEBI:90517"/>
        <dbReference type="EC" id="2.1.1.233"/>
    </reaction>
</comment>
<dbReference type="Pfam" id="PF04072">
    <property type="entry name" value="LCM"/>
    <property type="match status" value="1"/>
</dbReference>
<reference evidence="10 11" key="1">
    <citation type="journal article" date="2011" name="Proc. Natl. Acad. Sci. U.S.A.">
        <title>Evolutionary erosion of yeast sex chromosomes by mating-type switching accidents.</title>
        <authorList>
            <person name="Gordon J.L."/>
            <person name="Armisen D."/>
            <person name="Proux-Wera E."/>
            <person name="Oheigeartaigh S.S."/>
            <person name="Byrne K.P."/>
            <person name="Wolfe K.H."/>
        </authorList>
    </citation>
    <scope>NUCLEOTIDE SEQUENCE [LARGE SCALE GENOMIC DNA]</scope>
    <source>
        <strain evidence="11">ATCC 34711 / CBS 6284 / DSM 70876 / NBRC 10599 / NRRL Y-10934 / UCD 77-7</strain>
    </source>
</reference>
<keyword evidence="5 8" id="KW-0489">Methyltransferase</keyword>
<dbReference type="HOGENOM" id="CLU_031312_1_0_1"/>
<dbReference type="SUPFAM" id="SSF53335">
    <property type="entry name" value="S-adenosyl-L-methionine-dependent methyltransferases"/>
    <property type="match status" value="1"/>
</dbReference>
<dbReference type="GO" id="GO:0010506">
    <property type="term" value="P:regulation of autophagy"/>
    <property type="evidence" value="ECO:0007669"/>
    <property type="project" value="EnsemblFungi"/>
</dbReference>
<comment type="function">
    <text evidence="8">Methylates the carboxyl group of the C-terminal leucine residue of protein phosphatase 2A catalytic subunits to form alpha-leucine ester residues.</text>
</comment>
<comment type="similarity">
    <text evidence="2 8">Belongs to the methyltransferase superfamily. LCMT family.</text>
</comment>
<organism evidence="10 11">
    <name type="scientific">Henningerozyma blattae (strain ATCC 34711 / CBS 6284 / DSM 70876 / NBRC 10599 / NRRL Y-10934 / UCD 77-7)</name>
    <name type="common">Yeast</name>
    <name type="synonym">Tetrapisispora blattae</name>
    <dbReference type="NCBI Taxonomy" id="1071380"/>
    <lineage>
        <taxon>Eukaryota</taxon>
        <taxon>Fungi</taxon>
        <taxon>Dikarya</taxon>
        <taxon>Ascomycota</taxon>
        <taxon>Saccharomycotina</taxon>
        <taxon>Saccharomycetes</taxon>
        <taxon>Saccharomycetales</taxon>
        <taxon>Saccharomycetaceae</taxon>
        <taxon>Henningerozyma</taxon>
    </lineage>
</organism>
<dbReference type="Proteomes" id="UP000002866">
    <property type="component" value="Chromosome 4"/>
</dbReference>
<dbReference type="EC" id="2.1.1.233" evidence="3 8"/>
<feature type="binding site" evidence="9">
    <location>
        <position position="95"/>
    </location>
    <ligand>
        <name>S-adenosyl-L-methionine</name>
        <dbReference type="ChEBI" id="CHEBI:59789"/>
    </ligand>
</feature>
<evidence type="ECO:0000256" key="9">
    <source>
        <dbReference type="PIRSR" id="PIRSR016305-1"/>
    </source>
</evidence>
<dbReference type="GO" id="GO:0032259">
    <property type="term" value="P:methylation"/>
    <property type="evidence" value="ECO:0007669"/>
    <property type="project" value="UniProtKB-KW"/>
</dbReference>
<protein>
    <recommendedName>
        <fullName evidence="4 8">Leucine carboxyl methyltransferase 1</fullName>
        <ecNumber evidence="3 8">2.1.1.233</ecNumber>
    </recommendedName>
</protein>
<dbReference type="eggNOG" id="KOG2918">
    <property type="taxonomic scope" value="Eukaryota"/>
</dbReference>
<feature type="binding site" evidence="9">
    <location>
        <begin position="177"/>
        <end position="178"/>
    </location>
    <ligand>
        <name>S-adenosyl-L-methionine</name>
        <dbReference type="ChEBI" id="CHEBI:59789"/>
    </ligand>
</feature>
<dbReference type="KEGG" id="tbl:TBLA_0D01520"/>
<evidence type="ECO:0000256" key="6">
    <source>
        <dbReference type="ARBA" id="ARBA00022679"/>
    </source>
</evidence>
<feature type="binding site" evidence="9">
    <location>
        <position position="203"/>
    </location>
    <ligand>
        <name>S-adenosyl-L-methionine</name>
        <dbReference type="ChEBI" id="CHEBI:59789"/>
    </ligand>
</feature>
<gene>
    <name evidence="10" type="primary">TBLA0D01520</name>
    <name evidence="10" type="ORF">TBLA_0D01520</name>
</gene>
<feature type="binding site" evidence="9">
    <location>
        <position position="121"/>
    </location>
    <ligand>
        <name>S-adenosyl-L-methionine</name>
        <dbReference type="ChEBI" id="CHEBI:59789"/>
    </ligand>
</feature>
<evidence type="ECO:0000256" key="8">
    <source>
        <dbReference type="PIRNR" id="PIRNR016305"/>
    </source>
</evidence>
<keyword evidence="6 8" id="KW-0808">Transferase</keyword>
<dbReference type="GO" id="GO:0018423">
    <property type="term" value="F:protein C-terminal leucine carboxyl O-methyltransferase activity"/>
    <property type="evidence" value="ECO:0007669"/>
    <property type="project" value="UniProtKB-EC"/>
</dbReference>
<dbReference type="AlphaFoldDB" id="I2H2Q8"/>
<keyword evidence="7 8" id="KW-0949">S-adenosyl-L-methionine</keyword>
<dbReference type="GeneID" id="14495696"/>
<dbReference type="PIRSF" id="PIRSF016305">
    <property type="entry name" value="LCM_mtfrase"/>
    <property type="match status" value="1"/>
</dbReference>
<name>I2H2Q8_HENB6</name>
<proteinExistence type="inferred from homology"/>
<dbReference type="OMA" id="FITECVM"/>
<dbReference type="GO" id="GO:0065003">
    <property type="term" value="P:protein-containing complex assembly"/>
    <property type="evidence" value="ECO:0007669"/>
    <property type="project" value="EnsemblFungi"/>
</dbReference>
<sequence length="333" mass="38412">MLPPNPHSQPRFTPVQQTDFDALGCKLASISHGYLPPQIKDFNDTNITSLYENYNQLYQEFHAHLKPCLSRRLASKLNTTIAHSLPVMNIGTYLRTVSIDFTIIQYIHQLNNSPFQIVNLGSGTDLRAFHYLPQYANLTKFIDVDYPISLDFKSRAIDGSSYLTSFSTSRYSMVPWDLSKGSLIDILIANGIDVAIPTIFITECVMCYLEDSVANQLIQTIKANFLHGLWISYDPIAYSENDRFIAMMNSNLIELRNLSMPTLLKYNSIDKYSNRWVSVFDNLIAYKILSLWDFYMEKLSNVGKLRLKNLQFLDEIEELKLMQSHYILLSIRW</sequence>
<evidence type="ECO:0000313" key="10">
    <source>
        <dbReference type="EMBL" id="CCH60660.1"/>
    </source>
</evidence>
<dbReference type="STRING" id="1071380.I2H2Q8"/>
<dbReference type="RefSeq" id="XP_004180179.1">
    <property type="nucleotide sequence ID" value="XM_004180131.1"/>
</dbReference>
<evidence type="ECO:0000256" key="2">
    <source>
        <dbReference type="ARBA" id="ARBA00010703"/>
    </source>
</evidence>
<evidence type="ECO:0000256" key="4">
    <source>
        <dbReference type="ARBA" id="ARBA00017497"/>
    </source>
</evidence>
<evidence type="ECO:0000313" key="11">
    <source>
        <dbReference type="Proteomes" id="UP000002866"/>
    </source>
</evidence>
<dbReference type="FunCoup" id="I2H2Q8">
    <property type="interactions" value="587"/>
</dbReference>
<evidence type="ECO:0000256" key="3">
    <source>
        <dbReference type="ARBA" id="ARBA00012834"/>
    </source>
</evidence>
<accession>I2H2Q8</accession>
<dbReference type="InParanoid" id="I2H2Q8"/>
<dbReference type="InterPro" id="IPR007213">
    <property type="entry name" value="Ppm1/Ppm2/Tcmp"/>
</dbReference>
<dbReference type="InterPro" id="IPR016651">
    <property type="entry name" value="LCMT1"/>
</dbReference>
<evidence type="ECO:0000256" key="5">
    <source>
        <dbReference type="ARBA" id="ARBA00022603"/>
    </source>
</evidence>
<keyword evidence="11" id="KW-1185">Reference proteome</keyword>
<dbReference type="OrthoDB" id="203237at2759"/>
<dbReference type="Gene3D" id="3.40.50.150">
    <property type="entry name" value="Vaccinia Virus protein VP39"/>
    <property type="match status" value="1"/>
</dbReference>
<evidence type="ECO:0000256" key="7">
    <source>
        <dbReference type="ARBA" id="ARBA00022691"/>
    </source>
</evidence>
<dbReference type="PANTHER" id="PTHR13600:SF21">
    <property type="entry name" value="LEUCINE CARBOXYL METHYLTRANSFERASE 1"/>
    <property type="match status" value="1"/>
</dbReference>
<evidence type="ECO:0000256" key="1">
    <source>
        <dbReference type="ARBA" id="ARBA00000724"/>
    </source>
</evidence>